<feature type="transmembrane region" description="Helical" evidence="8">
    <location>
        <begin position="820"/>
        <end position="838"/>
    </location>
</feature>
<dbReference type="Gene3D" id="1.20.120.1770">
    <property type="match status" value="1"/>
</dbReference>
<feature type="transmembrane region" description="Helical" evidence="8">
    <location>
        <begin position="790"/>
        <end position="814"/>
    </location>
</feature>
<reference evidence="12" key="2">
    <citation type="submission" date="2009-11" db="EMBL/GenBank/DDBJ databases">
        <title>The Genome Sequence of Allomyces macrogynus strain ATCC 38327.</title>
        <authorList>
            <consortium name="The Broad Institute Genome Sequencing Platform"/>
            <person name="Russ C."/>
            <person name="Cuomo C."/>
            <person name="Shea T."/>
            <person name="Young S.K."/>
            <person name="Zeng Q."/>
            <person name="Koehrsen M."/>
            <person name="Haas B."/>
            <person name="Borodovsky M."/>
            <person name="Guigo R."/>
            <person name="Alvarado L."/>
            <person name="Berlin A."/>
            <person name="Borenstein D."/>
            <person name="Chen Z."/>
            <person name="Engels R."/>
            <person name="Freedman E."/>
            <person name="Gellesch M."/>
            <person name="Goldberg J."/>
            <person name="Griggs A."/>
            <person name="Gujja S."/>
            <person name="Heiman D."/>
            <person name="Hepburn T."/>
            <person name="Howarth C."/>
            <person name="Jen D."/>
            <person name="Larson L."/>
            <person name="Lewis B."/>
            <person name="Mehta T."/>
            <person name="Park D."/>
            <person name="Pearson M."/>
            <person name="Roberts A."/>
            <person name="Saif S."/>
            <person name="Shenoy N."/>
            <person name="Sisk P."/>
            <person name="Stolte C."/>
            <person name="Sykes S."/>
            <person name="Walk T."/>
            <person name="White J."/>
            <person name="Yandava C."/>
            <person name="Burger G."/>
            <person name="Gray M.W."/>
            <person name="Holland P.W.H."/>
            <person name="King N."/>
            <person name="Lang F.B.F."/>
            <person name="Roger A.J."/>
            <person name="Ruiz-Trillo I."/>
            <person name="Lander E."/>
            <person name="Nusbaum C."/>
        </authorList>
    </citation>
    <scope>NUCLEOTIDE SEQUENCE [LARGE SCALE GENOMIC DNA]</scope>
    <source>
        <strain evidence="12">ATCC 38327</strain>
    </source>
</reference>
<feature type="compositionally biased region" description="Pro residues" evidence="7">
    <location>
        <begin position="403"/>
        <end position="427"/>
    </location>
</feature>
<dbReference type="AlphaFoldDB" id="A0A0L0T9E8"/>
<feature type="region of interest" description="Disordered" evidence="7">
    <location>
        <begin position="212"/>
        <end position="233"/>
    </location>
</feature>
<name>A0A0L0T9E8_ALLM3</name>
<dbReference type="OrthoDB" id="19261at2759"/>
<feature type="transmembrane region" description="Helical" evidence="8">
    <location>
        <begin position="684"/>
        <end position="703"/>
    </location>
</feature>
<dbReference type="Pfam" id="PF03351">
    <property type="entry name" value="DOMON"/>
    <property type="match status" value="3"/>
</dbReference>
<feature type="compositionally biased region" description="Low complexity" evidence="7">
    <location>
        <begin position="221"/>
        <end position="233"/>
    </location>
</feature>
<evidence type="ECO:0000313" key="11">
    <source>
        <dbReference type="EMBL" id="KNE71169.1"/>
    </source>
</evidence>
<dbReference type="InterPro" id="IPR045266">
    <property type="entry name" value="DOH_DOMON"/>
</dbReference>
<evidence type="ECO:0000256" key="3">
    <source>
        <dbReference type="ARBA" id="ARBA00022692"/>
    </source>
</evidence>
<feature type="transmembrane region" description="Helical" evidence="8">
    <location>
        <begin position="756"/>
        <end position="778"/>
    </location>
</feature>
<dbReference type="PANTHER" id="PTHR47797">
    <property type="entry name" value="DEHYDROGENASE, PUTATIVE (AFU_ORTHOLOGUE AFUA_8G05805)-RELATED"/>
    <property type="match status" value="1"/>
</dbReference>
<evidence type="ECO:0000256" key="5">
    <source>
        <dbReference type="ARBA" id="ARBA00022989"/>
    </source>
</evidence>
<dbReference type="SUPFAM" id="SSF49344">
    <property type="entry name" value="CBD9-like"/>
    <property type="match status" value="3"/>
</dbReference>
<dbReference type="CDD" id="cd08760">
    <property type="entry name" value="Cyt_b561_FRRS1_like"/>
    <property type="match status" value="1"/>
</dbReference>
<dbReference type="InterPro" id="IPR005018">
    <property type="entry name" value="DOMON_domain"/>
</dbReference>
<comment type="subcellular location">
    <subcellularLocation>
        <location evidence="1">Membrane</location>
    </subcellularLocation>
</comment>
<evidence type="ECO:0000256" key="7">
    <source>
        <dbReference type="SAM" id="MobiDB-lite"/>
    </source>
</evidence>
<keyword evidence="4" id="KW-0249">Electron transport</keyword>
<keyword evidence="2" id="KW-0813">Transport</keyword>
<keyword evidence="3 8" id="KW-0812">Transmembrane</keyword>
<gene>
    <name evidence="11" type="ORF">AMAG_15831</name>
</gene>
<keyword evidence="6 8" id="KW-0472">Membrane</keyword>
<feature type="compositionally biased region" description="Pro residues" evidence="7">
    <location>
        <begin position="614"/>
        <end position="628"/>
    </location>
</feature>
<evidence type="ECO:0000256" key="6">
    <source>
        <dbReference type="ARBA" id="ARBA00023136"/>
    </source>
</evidence>
<feature type="domain" description="DOMON" evidence="9">
    <location>
        <begin position="254"/>
        <end position="372"/>
    </location>
</feature>
<proteinExistence type="predicted"/>
<dbReference type="InterPro" id="IPR006593">
    <property type="entry name" value="Cyt_b561/ferric_Rdtase_TM"/>
</dbReference>
<keyword evidence="5 8" id="KW-1133">Transmembrane helix</keyword>
<feature type="compositionally biased region" description="Acidic residues" evidence="7">
    <location>
        <begin position="655"/>
        <end position="664"/>
    </location>
</feature>
<dbReference type="GO" id="GO:0016020">
    <property type="term" value="C:membrane"/>
    <property type="evidence" value="ECO:0007669"/>
    <property type="project" value="UniProtKB-SubCell"/>
</dbReference>
<feature type="domain" description="Cytochrome b561" evidence="10">
    <location>
        <begin position="651"/>
        <end position="847"/>
    </location>
</feature>
<feature type="domain" description="DOMON" evidence="9">
    <location>
        <begin position="453"/>
        <end position="564"/>
    </location>
</feature>
<evidence type="ECO:0000256" key="8">
    <source>
        <dbReference type="SAM" id="Phobius"/>
    </source>
</evidence>
<dbReference type="Proteomes" id="UP000054350">
    <property type="component" value="Unassembled WGS sequence"/>
</dbReference>
<dbReference type="Gene3D" id="2.60.40.1210">
    <property type="entry name" value="Cellobiose dehydrogenase, cytochrome domain"/>
    <property type="match status" value="3"/>
</dbReference>
<evidence type="ECO:0000313" key="12">
    <source>
        <dbReference type="Proteomes" id="UP000054350"/>
    </source>
</evidence>
<protein>
    <recommendedName>
        <fullName evidence="13">Cytochrome b561 domain-containing protein</fullName>
    </recommendedName>
</protein>
<accession>A0A0L0T9E8</accession>
<feature type="region of interest" description="Disordered" evidence="7">
    <location>
        <begin position="400"/>
        <end position="446"/>
    </location>
</feature>
<dbReference type="PROSITE" id="PS50836">
    <property type="entry name" value="DOMON"/>
    <property type="match status" value="3"/>
</dbReference>
<reference evidence="11 12" key="1">
    <citation type="submission" date="2009-11" db="EMBL/GenBank/DDBJ databases">
        <title>Annotation of Allomyces macrogynus ATCC 38327.</title>
        <authorList>
            <consortium name="The Broad Institute Genome Sequencing Platform"/>
            <person name="Russ C."/>
            <person name="Cuomo C."/>
            <person name="Burger G."/>
            <person name="Gray M.W."/>
            <person name="Holland P.W.H."/>
            <person name="King N."/>
            <person name="Lang F.B.F."/>
            <person name="Roger A.J."/>
            <person name="Ruiz-Trillo I."/>
            <person name="Young S.K."/>
            <person name="Zeng Q."/>
            <person name="Gargeya S."/>
            <person name="Fitzgerald M."/>
            <person name="Haas B."/>
            <person name="Abouelleil A."/>
            <person name="Alvarado L."/>
            <person name="Arachchi H.M."/>
            <person name="Berlin A."/>
            <person name="Chapman S.B."/>
            <person name="Gearin G."/>
            <person name="Goldberg J."/>
            <person name="Griggs A."/>
            <person name="Gujja S."/>
            <person name="Hansen M."/>
            <person name="Heiman D."/>
            <person name="Howarth C."/>
            <person name="Larimer J."/>
            <person name="Lui A."/>
            <person name="MacDonald P.J.P."/>
            <person name="McCowen C."/>
            <person name="Montmayeur A."/>
            <person name="Murphy C."/>
            <person name="Neiman D."/>
            <person name="Pearson M."/>
            <person name="Priest M."/>
            <person name="Roberts A."/>
            <person name="Saif S."/>
            <person name="Shea T."/>
            <person name="Sisk P."/>
            <person name="Stolte C."/>
            <person name="Sykes S."/>
            <person name="Wortman J."/>
            <person name="Nusbaum C."/>
            <person name="Birren B."/>
        </authorList>
    </citation>
    <scope>NUCLEOTIDE SEQUENCE [LARGE SCALE GENOMIC DNA]</scope>
    <source>
        <strain evidence="11 12">ATCC 38327</strain>
    </source>
</reference>
<dbReference type="VEuPathDB" id="FungiDB:AMAG_15831"/>
<evidence type="ECO:0000259" key="9">
    <source>
        <dbReference type="PROSITE" id="PS50836"/>
    </source>
</evidence>
<evidence type="ECO:0000259" key="10">
    <source>
        <dbReference type="PROSITE" id="PS50939"/>
    </source>
</evidence>
<keyword evidence="12" id="KW-1185">Reference proteome</keyword>
<evidence type="ECO:0000256" key="1">
    <source>
        <dbReference type="ARBA" id="ARBA00004370"/>
    </source>
</evidence>
<evidence type="ECO:0000256" key="2">
    <source>
        <dbReference type="ARBA" id="ARBA00022448"/>
    </source>
</evidence>
<feature type="transmembrane region" description="Helical" evidence="8">
    <location>
        <begin position="724"/>
        <end position="744"/>
    </location>
</feature>
<feature type="compositionally biased region" description="Polar residues" evidence="7">
    <location>
        <begin position="631"/>
        <end position="640"/>
    </location>
</feature>
<evidence type="ECO:0008006" key="13">
    <source>
        <dbReference type="Google" id="ProtNLM"/>
    </source>
</evidence>
<dbReference type="EMBL" id="GG745370">
    <property type="protein sequence ID" value="KNE71169.1"/>
    <property type="molecule type" value="Genomic_DNA"/>
</dbReference>
<feature type="domain" description="DOMON" evidence="9">
    <location>
        <begin position="64"/>
        <end position="180"/>
    </location>
</feature>
<dbReference type="PANTHER" id="PTHR47797:SF3">
    <property type="entry name" value="CYTOCHROME B561 DOMAIN-CONTAINING PROTEIN"/>
    <property type="match status" value="1"/>
</dbReference>
<evidence type="ECO:0000256" key="4">
    <source>
        <dbReference type="ARBA" id="ARBA00022982"/>
    </source>
</evidence>
<dbReference type="SMART" id="SM00665">
    <property type="entry name" value="B561"/>
    <property type="match status" value="1"/>
</dbReference>
<dbReference type="SMART" id="SM00664">
    <property type="entry name" value="DoH"/>
    <property type="match status" value="3"/>
</dbReference>
<dbReference type="CDD" id="cd09631">
    <property type="entry name" value="DOMON_DOH"/>
    <property type="match status" value="3"/>
</dbReference>
<dbReference type="PROSITE" id="PS50939">
    <property type="entry name" value="CYTOCHROME_B561"/>
    <property type="match status" value="1"/>
</dbReference>
<feature type="region of interest" description="Disordered" evidence="7">
    <location>
        <begin position="595"/>
        <end position="669"/>
    </location>
</feature>
<organism evidence="11 12">
    <name type="scientific">Allomyces macrogynus (strain ATCC 38327)</name>
    <name type="common">Allomyces javanicus var. macrogynus</name>
    <dbReference type="NCBI Taxonomy" id="578462"/>
    <lineage>
        <taxon>Eukaryota</taxon>
        <taxon>Fungi</taxon>
        <taxon>Fungi incertae sedis</taxon>
        <taxon>Blastocladiomycota</taxon>
        <taxon>Blastocladiomycetes</taxon>
        <taxon>Blastocladiales</taxon>
        <taxon>Blastocladiaceae</taxon>
        <taxon>Allomyces</taxon>
    </lineage>
</organism>
<sequence length="882" mass="94254">MTRRPPPRRQFSQLLPRSLRPVGVLLLTALLLLAVTTVYAVPAALADAPTRTASSGPPITCPHEKLCVQMARAPTGDAVDIAILTSVAGWIAVGLGSNMGQADVLMLWQESGKWTVSHRHSTARTLPPAASNQNARVVTSTPADPATGMATVVVRRPIAADTPSDLAFENTDQWFVWALYDSEGVSTSALPFHEAYGSFQYNALAYVASETVPNPEPTPTPAKGEAPVEGEAPAEDVAPVVKRPLEVAEKCVDPMLCVSMQVAPGSGGDVVDLTIRTSVKGWVAVGLGSNMRQADVLMLWRESGKWTVSHRHSTARTLPGVAQFQNANLTRVIPADVPGGMTTIVVRRPAKAEHSLDQAFVDQDQPFVWAYADREDVSATHLPFHNKRGKFVYNALAQRGAPAPAPAPTPAPAPAPAPAPPAIPALPEPDEQPHKKRPTPRPVDKAVKVCPHERLCVRMARAGKQHDKDVELVVQTDVKGWVAVGLGSSMQKADVLMLWRESGKWAVSHRHSTARLLPLPAPHANVHVVSSTADTVMLRRPIAAKHDRDMAFENATQTFVWAFFDGDNVSAQRLPFHSAYGTFEYNALAIPVEEDEAATPTPTPAPPATTAAPTPAPTVTIPPPPPALPTSKSGLTSDGSYTYEEQPEGSSATEEGSDAVDEASESNAEIELADRDARFRRTMLTVHAVVMSVAWTGVSFAGISIARFMKHRLPTKWFPLHRAAFLLVAALTVTGTAAALVATPTGAHFHGKHGKLGLALVVGTLLQTALGFVIDALFDTNRTRTPWWDKVHWVLGMTLGVAGPANVFLGHGAWGTATTWVAVHAVVVAAAVAGFIWAQCTIGQQHEHDPAVRRVGAKVSYSLLQEGQAPPTANQIIPLNTM</sequence>